<gene>
    <name evidence="1" type="ORF">BEL07_13005</name>
</gene>
<organism evidence="1 2">
    <name type="scientific">Mycolicibacterium grossiae</name>
    <dbReference type="NCBI Taxonomy" id="1552759"/>
    <lineage>
        <taxon>Bacteria</taxon>
        <taxon>Bacillati</taxon>
        <taxon>Actinomycetota</taxon>
        <taxon>Actinomycetes</taxon>
        <taxon>Mycobacteriales</taxon>
        <taxon>Mycobacteriaceae</taxon>
        <taxon>Mycolicibacterium</taxon>
    </lineage>
</organism>
<dbReference type="EMBL" id="MCHX01000026">
    <property type="protein sequence ID" value="OFJ53378.1"/>
    <property type="molecule type" value="Genomic_DNA"/>
</dbReference>
<evidence type="ECO:0000313" key="2">
    <source>
        <dbReference type="Proteomes" id="UP000178953"/>
    </source>
</evidence>
<keyword evidence="2" id="KW-1185">Reference proteome</keyword>
<name>A0A1E8Q429_9MYCO</name>
<sequence length="112" mass="12868">MSAFLYLTFRDQVDLHTYFQFASDKTEAELIEHRRNVHALDRSLPHRAGRAYARLIRGERAPATSSALSDGSRISVRAIVRPEIDFRMLAKALLYTAMDQEKRRSDEEDQAA</sequence>
<dbReference type="AlphaFoldDB" id="A0A1E8Q429"/>
<accession>A0A1E8Q429</accession>
<evidence type="ECO:0000313" key="1">
    <source>
        <dbReference type="EMBL" id="OFJ53378.1"/>
    </source>
</evidence>
<protein>
    <submittedName>
        <fullName evidence="1">Uncharacterized protein</fullName>
    </submittedName>
</protein>
<comment type="caution">
    <text evidence="1">The sequence shown here is derived from an EMBL/GenBank/DDBJ whole genome shotgun (WGS) entry which is preliminary data.</text>
</comment>
<reference evidence="1 2" key="1">
    <citation type="submission" date="2016-09" db="EMBL/GenBank/DDBJ databases">
        <title>genome sequence of Mycobacterium sp. 739 SCH.</title>
        <authorList>
            <person name="Greninger A.L."/>
            <person name="Qin X."/>
            <person name="Jerome K."/>
            <person name="Vora S."/>
            <person name="Quinn K."/>
        </authorList>
    </citation>
    <scope>NUCLEOTIDE SEQUENCE [LARGE SCALE GENOMIC DNA]</scope>
    <source>
        <strain evidence="1 2">SCH</strain>
    </source>
</reference>
<proteinExistence type="predicted"/>
<dbReference type="Proteomes" id="UP000178953">
    <property type="component" value="Unassembled WGS sequence"/>
</dbReference>